<dbReference type="Gene3D" id="3.30.530.20">
    <property type="match status" value="1"/>
</dbReference>
<accession>A0ABS5JYK8</accession>
<dbReference type="Proteomes" id="UP000708576">
    <property type="component" value="Unassembled WGS sequence"/>
</dbReference>
<dbReference type="EMBL" id="JAGUCO010000017">
    <property type="protein sequence ID" value="MBS2100004.1"/>
    <property type="molecule type" value="Genomic_DNA"/>
</dbReference>
<protein>
    <submittedName>
        <fullName evidence="1">SRPBCC domain-containing protein</fullName>
    </submittedName>
</protein>
<name>A0ABS5JYK8_9BACT</name>
<sequence length="142" mass="16258">MAKEIKTVISIKASPEKIWAILTNFDKYPNWNPFIKELSGEVRAGNKIRVIIEPEGQKAMTFKPKVLSYVTNKEFTWKGHLLMPGIFDGEHHFELMDNGDGSTTFLQKEKFKGVLAGLLNLENTEKGFKLMNEKLKELSEQK</sequence>
<evidence type="ECO:0000313" key="2">
    <source>
        <dbReference type="Proteomes" id="UP000708576"/>
    </source>
</evidence>
<dbReference type="PANTHER" id="PTHR36166">
    <property type="entry name" value="CHROMOSOME 9, WHOLE GENOME SHOTGUN SEQUENCE"/>
    <property type="match status" value="1"/>
</dbReference>
<dbReference type="SUPFAM" id="SSF55961">
    <property type="entry name" value="Bet v1-like"/>
    <property type="match status" value="1"/>
</dbReference>
<comment type="caution">
    <text evidence="1">The sequence shown here is derived from an EMBL/GenBank/DDBJ whole genome shotgun (WGS) entry which is preliminary data.</text>
</comment>
<organism evidence="1 2">
    <name type="scientific">Carboxylicivirga linearis</name>
    <dbReference type="NCBI Taxonomy" id="1628157"/>
    <lineage>
        <taxon>Bacteria</taxon>
        <taxon>Pseudomonadati</taxon>
        <taxon>Bacteroidota</taxon>
        <taxon>Bacteroidia</taxon>
        <taxon>Marinilabiliales</taxon>
        <taxon>Marinilabiliaceae</taxon>
        <taxon>Carboxylicivirga</taxon>
    </lineage>
</organism>
<dbReference type="Pfam" id="PF10604">
    <property type="entry name" value="Polyketide_cyc2"/>
    <property type="match status" value="1"/>
</dbReference>
<dbReference type="InterPro" id="IPR019587">
    <property type="entry name" value="Polyketide_cyclase/dehydratase"/>
</dbReference>
<reference evidence="1 2" key="1">
    <citation type="journal article" date="2015" name="Int. J. Syst. Evol. Microbiol.">
        <title>Carboxylicivirga linearis sp. nov., isolated from a sea cucumber culture pond.</title>
        <authorList>
            <person name="Wang F.Q."/>
            <person name="Zhou Y.X."/>
            <person name="Lin X.Z."/>
            <person name="Chen G.J."/>
            <person name="Du Z.J."/>
        </authorList>
    </citation>
    <scope>NUCLEOTIDE SEQUENCE [LARGE SCALE GENOMIC DNA]</scope>
    <source>
        <strain evidence="1 2">FB218</strain>
    </source>
</reference>
<proteinExistence type="predicted"/>
<keyword evidence="2" id="KW-1185">Reference proteome</keyword>
<gene>
    <name evidence="1" type="ORF">KEM10_17085</name>
</gene>
<evidence type="ECO:0000313" key="1">
    <source>
        <dbReference type="EMBL" id="MBS2100004.1"/>
    </source>
</evidence>
<dbReference type="PANTHER" id="PTHR36166:SF1">
    <property type="entry name" value="SRPBCC DOMAIN-CONTAINING PROTEIN"/>
    <property type="match status" value="1"/>
</dbReference>
<dbReference type="CDD" id="cd07822">
    <property type="entry name" value="SRPBCC_4"/>
    <property type="match status" value="1"/>
</dbReference>
<dbReference type="InterPro" id="IPR023393">
    <property type="entry name" value="START-like_dom_sf"/>
</dbReference>